<keyword evidence="2 6" id="KW-0479">Metal-binding</keyword>
<dbReference type="SUPFAM" id="SSF88713">
    <property type="entry name" value="Glycoside hydrolase/deacetylase"/>
    <property type="match status" value="1"/>
</dbReference>
<evidence type="ECO:0000313" key="8">
    <source>
        <dbReference type="Proteomes" id="UP001211894"/>
    </source>
</evidence>
<evidence type="ECO:0000313" key="7">
    <source>
        <dbReference type="EMBL" id="MDA7026374.1"/>
    </source>
</evidence>
<comment type="function">
    <text evidence="6">Probably catalyzes the deacetylation of acetylated carbohydrates an important step in the degradation of oligosaccharides.</text>
</comment>
<dbReference type="Pfam" id="PF04794">
    <property type="entry name" value="YdjC"/>
    <property type="match status" value="1"/>
</dbReference>
<evidence type="ECO:0000256" key="2">
    <source>
        <dbReference type="ARBA" id="ARBA00022723"/>
    </source>
</evidence>
<dbReference type="PANTHER" id="PTHR31609:SF1">
    <property type="entry name" value="CARBOHYDRATE DEACETYLASE"/>
    <property type="match status" value="1"/>
</dbReference>
<comment type="similarity">
    <text evidence="6">Belongs to the YdjC deacetylase family.</text>
</comment>
<dbReference type="RefSeq" id="WP_271340236.1">
    <property type="nucleotide sequence ID" value="NZ_JAQKAB010000004.1"/>
</dbReference>
<dbReference type="InterPro" id="IPR022948">
    <property type="entry name" value="COD_ChbG_bac"/>
</dbReference>
<comment type="cofactor">
    <cofactor evidence="1 6">
        <name>Mg(2+)</name>
        <dbReference type="ChEBI" id="CHEBI:18420"/>
    </cofactor>
</comment>
<dbReference type="InterPro" id="IPR011330">
    <property type="entry name" value="Glyco_hydro/deAcase_b/a-brl"/>
</dbReference>
<dbReference type="CDD" id="cd10803">
    <property type="entry name" value="YdjC_EF3048_like"/>
    <property type="match status" value="1"/>
</dbReference>
<proteinExistence type="inferred from homology"/>
<comment type="subunit">
    <text evidence="6">Homodimer.</text>
</comment>
<evidence type="ECO:0000256" key="6">
    <source>
        <dbReference type="HAMAP-Rule" id="MF_01246"/>
    </source>
</evidence>
<feature type="binding site" evidence="6">
    <location>
        <position position="124"/>
    </location>
    <ligand>
        <name>Mg(2+)</name>
        <dbReference type="ChEBI" id="CHEBI:18420"/>
    </ligand>
</feature>
<reference evidence="7 8" key="1">
    <citation type="submission" date="2023-01" db="EMBL/GenBank/DDBJ databases">
        <title>Bacillus changyiensis sp. nov., isolated from a coastal deposit.</title>
        <authorList>
            <person name="Xiao G."/>
            <person name="Lai Q."/>
            <person name="Hu Z."/>
            <person name="Shao Z."/>
        </authorList>
    </citation>
    <scope>NUCLEOTIDE SEQUENCE [LARGE SCALE GENOMIC DNA]</scope>
    <source>
        <strain evidence="7 8">CLL-7-23</strain>
    </source>
</reference>
<gene>
    <name evidence="7" type="primary">chbG</name>
    <name evidence="7" type="ORF">PJ311_07050</name>
</gene>
<keyword evidence="3 6" id="KW-0378">Hydrolase</keyword>
<dbReference type="EMBL" id="JAQKAB010000004">
    <property type="protein sequence ID" value="MDA7026374.1"/>
    <property type="molecule type" value="Genomic_DNA"/>
</dbReference>
<protein>
    <recommendedName>
        <fullName evidence="6">Carbohydrate deacetylase</fullName>
        <ecNumber evidence="6">3.5.1.-</ecNumber>
    </recommendedName>
</protein>
<sequence>MKKLIINADDFGFSRGVNYGIIDAYQLGILTSTTLMTNMPDADHAVRLAGECPGLGVGVHLVLTCGKPLLLGHRTIVDVKGNFRDQAFYKGAFTVDLDEVYREWRAQIEKCLAYGVEPDHLDTHHHIHRYHGITDVFVTLAKEYRLPVRNHLLETENMKTTDCFCPLLESTLKDSEAITQLFEEYQSIEVMTHPAYLDKKLLSSSSFTYPRVDELEFLTDPNIIHLLTSFEDIELSTFKQLI</sequence>
<name>A0ABT4X241_9BACI</name>
<dbReference type="EC" id="3.5.1.-" evidence="6"/>
<organism evidence="7 8">
    <name type="scientific">Bacillus changyiensis</name>
    <dbReference type="NCBI Taxonomy" id="3004103"/>
    <lineage>
        <taxon>Bacteria</taxon>
        <taxon>Bacillati</taxon>
        <taxon>Bacillota</taxon>
        <taxon>Bacilli</taxon>
        <taxon>Bacillales</taxon>
        <taxon>Bacillaceae</taxon>
        <taxon>Bacillus</taxon>
    </lineage>
</organism>
<evidence type="ECO:0000256" key="3">
    <source>
        <dbReference type="ARBA" id="ARBA00022801"/>
    </source>
</evidence>
<dbReference type="Proteomes" id="UP001211894">
    <property type="component" value="Unassembled WGS sequence"/>
</dbReference>
<evidence type="ECO:0000256" key="5">
    <source>
        <dbReference type="ARBA" id="ARBA00023277"/>
    </source>
</evidence>
<comment type="caution">
    <text evidence="7">The sequence shown here is derived from an EMBL/GenBank/DDBJ whole genome shotgun (WGS) entry which is preliminary data.</text>
</comment>
<dbReference type="NCBIfam" id="NF002559">
    <property type="entry name" value="PRK02134.1"/>
    <property type="match status" value="1"/>
</dbReference>
<keyword evidence="8" id="KW-1185">Reference proteome</keyword>
<dbReference type="Gene3D" id="3.20.20.370">
    <property type="entry name" value="Glycoside hydrolase/deacetylase"/>
    <property type="match status" value="1"/>
</dbReference>
<evidence type="ECO:0000256" key="1">
    <source>
        <dbReference type="ARBA" id="ARBA00001946"/>
    </source>
</evidence>
<dbReference type="HAMAP" id="MF_01246">
    <property type="entry name" value="COD"/>
    <property type="match status" value="1"/>
</dbReference>
<accession>A0ABT4X241</accession>
<dbReference type="GO" id="GO:0036311">
    <property type="term" value="F:chitin disaccharide deacetylase activity"/>
    <property type="evidence" value="ECO:0007669"/>
    <property type="project" value="UniProtKB-EC"/>
</dbReference>
<dbReference type="PANTHER" id="PTHR31609">
    <property type="entry name" value="YDJC DEACETYLASE FAMILY MEMBER"/>
    <property type="match status" value="1"/>
</dbReference>
<dbReference type="InterPro" id="IPR006879">
    <property type="entry name" value="YdjC-like"/>
</dbReference>
<feature type="binding site" evidence="6">
    <location>
        <position position="60"/>
    </location>
    <ligand>
        <name>Mg(2+)</name>
        <dbReference type="ChEBI" id="CHEBI:18420"/>
    </ligand>
</feature>
<keyword evidence="5 6" id="KW-0119">Carbohydrate metabolism</keyword>
<evidence type="ECO:0000256" key="4">
    <source>
        <dbReference type="ARBA" id="ARBA00022842"/>
    </source>
</evidence>
<keyword evidence="4 6" id="KW-0460">Magnesium</keyword>